<evidence type="ECO:0000313" key="2">
    <source>
        <dbReference type="Proteomes" id="UP001222680"/>
    </source>
</evidence>
<gene>
    <name evidence="1" type="ORF">MAY91_07125</name>
</gene>
<evidence type="ECO:0000313" key="1">
    <source>
        <dbReference type="EMBL" id="WFN97746.1"/>
    </source>
</evidence>
<name>A0ABY8GK49_EDWIC</name>
<dbReference type="EMBL" id="CP092014">
    <property type="protein sequence ID" value="WFN97746.1"/>
    <property type="molecule type" value="Genomic_DNA"/>
</dbReference>
<dbReference type="Gene3D" id="3.40.50.2000">
    <property type="entry name" value="Glycogen Phosphorylase B"/>
    <property type="match status" value="1"/>
</dbReference>
<sequence length="129" mass="14266">MLTTLAAGTYGIPTITSNINGLPETVRHQQIGFCLTPTLSVEQYANISAASIDFSPQVYDPVQDRLTPPLILSPEQLADSIESLYRNPETYRRLSDGAREYAAVSRCFNDLAQTLCQRLLTRADPRPHG</sequence>
<keyword evidence="2" id="KW-1185">Reference proteome</keyword>
<proteinExistence type="predicted"/>
<dbReference type="RefSeq" id="WP_015869548.1">
    <property type="nucleotide sequence ID" value="NZ_AP028097.1"/>
</dbReference>
<reference evidence="1 2" key="1">
    <citation type="submission" date="2022-02" db="EMBL/GenBank/DDBJ databases">
        <title>Phenotypic, genotypic and serological characterization of Edwardsiella ictaluri from catfish and ornamental fish species.</title>
        <authorList>
            <person name="Rose D."/>
            <person name="Tekedar H.C."/>
            <person name="Waldbieser G.C."/>
            <person name="Aarattuthodi S."/>
            <person name="Griffin M.J."/>
        </authorList>
    </citation>
    <scope>NUCLEOTIDE SEQUENCE [LARGE SCALE GENOMIC DNA]</scope>
    <source>
        <strain evidence="1 2">13 TAL-140 K3</strain>
    </source>
</reference>
<dbReference type="Proteomes" id="UP001222680">
    <property type="component" value="Chromosome"/>
</dbReference>
<dbReference type="GeneID" id="69537175"/>
<dbReference type="SUPFAM" id="SSF53756">
    <property type="entry name" value="UDP-Glycosyltransferase/glycogen phosphorylase"/>
    <property type="match status" value="1"/>
</dbReference>
<protein>
    <submittedName>
        <fullName evidence="1">Glycosyltransferase</fullName>
    </submittedName>
</protein>
<organism evidence="1 2">
    <name type="scientific">Edwardsiella ictaluri</name>
    <dbReference type="NCBI Taxonomy" id="67780"/>
    <lineage>
        <taxon>Bacteria</taxon>
        <taxon>Pseudomonadati</taxon>
        <taxon>Pseudomonadota</taxon>
        <taxon>Gammaproteobacteria</taxon>
        <taxon>Enterobacterales</taxon>
        <taxon>Hafniaceae</taxon>
        <taxon>Edwardsiella</taxon>
    </lineage>
</organism>
<accession>A0ABY8GK49</accession>